<proteinExistence type="predicted"/>
<dbReference type="InterPro" id="IPR012674">
    <property type="entry name" value="Calycin"/>
</dbReference>
<feature type="domain" description="AB hydrolase-1" evidence="2">
    <location>
        <begin position="13"/>
        <end position="250"/>
    </location>
</feature>
<feature type="compositionally biased region" description="Polar residues" evidence="1">
    <location>
        <begin position="275"/>
        <end position="288"/>
    </location>
</feature>
<dbReference type="PANTHER" id="PTHR43798">
    <property type="entry name" value="MONOACYLGLYCEROL LIPASE"/>
    <property type="match status" value="1"/>
</dbReference>
<protein>
    <submittedName>
        <fullName evidence="3">Alpha/beta hydrolase family protein</fullName>
    </submittedName>
</protein>
<dbReference type="Pfam" id="PF12697">
    <property type="entry name" value="Abhydrolase_6"/>
    <property type="match status" value="1"/>
</dbReference>
<evidence type="ECO:0000259" key="2">
    <source>
        <dbReference type="Pfam" id="PF12697"/>
    </source>
</evidence>
<dbReference type="PANTHER" id="PTHR43798:SF33">
    <property type="entry name" value="HYDROLASE, PUTATIVE (AFU_ORTHOLOGUE AFUA_2G14860)-RELATED"/>
    <property type="match status" value="1"/>
</dbReference>
<comment type="caution">
    <text evidence="3">The sequence shown here is derived from an EMBL/GenBank/DDBJ whole genome shotgun (WGS) entry which is preliminary data.</text>
</comment>
<dbReference type="AlphaFoldDB" id="A0AAD8Y4X2"/>
<feature type="region of interest" description="Disordered" evidence="1">
    <location>
        <begin position="357"/>
        <end position="376"/>
    </location>
</feature>
<keyword evidence="4" id="KW-1185">Reference proteome</keyword>
<gene>
    <name evidence="3" type="ORF">QTG54_010187</name>
</gene>
<dbReference type="SUPFAM" id="SSF53474">
    <property type="entry name" value="alpha/beta-Hydrolases"/>
    <property type="match status" value="1"/>
</dbReference>
<feature type="compositionally biased region" description="Low complexity" evidence="1">
    <location>
        <begin position="357"/>
        <end position="370"/>
    </location>
</feature>
<dbReference type="InterPro" id="IPR050266">
    <property type="entry name" value="AB_hydrolase_sf"/>
</dbReference>
<dbReference type="Proteomes" id="UP001224775">
    <property type="component" value="Unassembled WGS sequence"/>
</dbReference>
<reference evidence="3" key="1">
    <citation type="submission" date="2023-06" db="EMBL/GenBank/DDBJ databases">
        <title>Survivors Of The Sea: Transcriptome response of Skeletonema marinoi to long-term dormancy.</title>
        <authorList>
            <person name="Pinder M.I.M."/>
            <person name="Kourtchenko O."/>
            <person name="Robertson E.K."/>
            <person name="Larsson T."/>
            <person name="Maumus F."/>
            <person name="Osuna-Cruz C.M."/>
            <person name="Vancaester E."/>
            <person name="Stenow R."/>
            <person name="Vandepoele K."/>
            <person name="Ploug H."/>
            <person name="Bruchert V."/>
            <person name="Godhe A."/>
            <person name="Topel M."/>
        </authorList>
    </citation>
    <scope>NUCLEOTIDE SEQUENCE</scope>
    <source>
        <strain evidence="3">R05AC</strain>
    </source>
</reference>
<keyword evidence="3" id="KW-0378">Hydrolase</keyword>
<dbReference type="Gene3D" id="2.40.128.20">
    <property type="match status" value="1"/>
</dbReference>
<dbReference type="EMBL" id="JATAAI010000019">
    <property type="protein sequence ID" value="KAK1738871.1"/>
    <property type="molecule type" value="Genomic_DNA"/>
</dbReference>
<feature type="region of interest" description="Disordered" evidence="1">
    <location>
        <begin position="271"/>
        <end position="343"/>
    </location>
</feature>
<dbReference type="InterPro" id="IPR029058">
    <property type="entry name" value="AB_hydrolase_fold"/>
</dbReference>
<organism evidence="3 4">
    <name type="scientific">Skeletonema marinoi</name>
    <dbReference type="NCBI Taxonomy" id="267567"/>
    <lineage>
        <taxon>Eukaryota</taxon>
        <taxon>Sar</taxon>
        <taxon>Stramenopiles</taxon>
        <taxon>Ochrophyta</taxon>
        <taxon>Bacillariophyta</taxon>
        <taxon>Coscinodiscophyceae</taxon>
        <taxon>Thalassiosirophycidae</taxon>
        <taxon>Thalassiosirales</taxon>
        <taxon>Skeletonemataceae</taxon>
        <taxon>Skeletonema</taxon>
        <taxon>Skeletonema marinoi-dohrnii complex</taxon>
    </lineage>
</organism>
<sequence length="815" mass="89924">MNNSSSSQKKRSILLLHGRTWSSQPVFDLRTSNNDDKQQSTLQSLAELGFDAYALDLRGFGETPRDEGGYTTPIGVWRMSSVLLIGLLDGALVAQMYAQKHGPSTLSDLVLFGTIYDPRVIYPRKPLFDESGRLISGGKDAVKPPAPEVVNTVAASLEDFTLPGKYRTICDEAALEFSSVALAVDTVKAAWDELHEFNVCNPALVHVPTLVIVGAQDPYVQWDAQRELFERLGHDDKSMCVLPACDHAAHILKARKMFIRSVVGFLLRKDGKQGDASTSTFDGDNDVTTTKEAEPEPIQEDVAITQVEDLAVDEEVTEGEEVADSEDDTTTSVEEKKEEETPVDVVVDVKETKVEEVTTPATTTTTPSAAPEERQATASVDFTGNWTLLVDDSFKSEYDSYLRKLGQPMLVRTVAMTVIGSTKEEAIQSEGGKQLFIRGMNVRGSWERTLEASESDAVEEEGSMHAVEGHVLKPMVTADEEEVEVASWWEDGGKVHRSWVVGGDFENKRYLSDNGNMLVCESTFHPSEEGREKATVTWRFLREGAIYGDAGFDFPNIFDVLKKEKESVGSSKEEIPESGLVVGDIMDSVASSEEADGLVSREDAISDSIEEAIERGSWVPPSGDHWAISAPEVDLSGKWKLIITEQFKEDYDEFLKALGQPLIVRGAALLIVGNTREETKQRDGGREVYIKGINAKGVWERTLKSSGSDFDTTMTPNADGSYDHTPVKILTADSEKVDATSWWENDGTVHVSWTQGVNRYGGGSFESRRYLENNGDIYVCESIFRRDNKADDGPDPSLKWKFLREGATFYVGSSK</sequence>
<dbReference type="InterPro" id="IPR000073">
    <property type="entry name" value="AB_hydrolase_1"/>
</dbReference>
<dbReference type="Gene3D" id="3.40.50.1820">
    <property type="entry name" value="alpha/beta hydrolase"/>
    <property type="match status" value="1"/>
</dbReference>
<evidence type="ECO:0000313" key="3">
    <source>
        <dbReference type="EMBL" id="KAK1738871.1"/>
    </source>
</evidence>
<dbReference type="GO" id="GO:0016787">
    <property type="term" value="F:hydrolase activity"/>
    <property type="evidence" value="ECO:0007669"/>
    <property type="project" value="UniProtKB-KW"/>
</dbReference>
<accession>A0AAD8Y4X2</accession>
<feature type="compositionally biased region" description="Acidic residues" evidence="1">
    <location>
        <begin position="310"/>
        <end position="329"/>
    </location>
</feature>
<evidence type="ECO:0000256" key="1">
    <source>
        <dbReference type="SAM" id="MobiDB-lite"/>
    </source>
</evidence>
<evidence type="ECO:0000313" key="4">
    <source>
        <dbReference type="Proteomes" id="UP001224775"/>
    </source>
</evidence>
<dbReference type="GO" id="GO:0016020">
    <property type="term" value="C:membrane"/>
    <property type="evidence" value="ECO:0007669"/>
    <property type="project" value="TreeGrafter"/>
</dbReference>
<name>A0AAD8Y4X2_9STRA</name>